<proteinExistence type="predicted"/>
<dbReference type="RefSeq" id="XP_070919510.1">
    <property type="nucleotide sequence ID" value="XM_071063409.1"/>
</dbReference>
<protein>
    <recommendedName>
        <fullName evidence="4">F-box domain-containing protein</fullName>
    </recommendedName>
</protein>
<evidence type="ECO:0000256" key="1">
    <source>
        <dbReference type="SAM" id="MobiDB-lite"/>
    </source>
</evidence>
<gene>
    <name evidence="2" type="ORF">MFIFM68171_07989</name>
</gene>
<reference evidence="2 3" key="1">
    <citation type="submission" date="2024-09" db="EMBL/GenBank/DDBJ databases">
        <title>Itraconazole resistance in Madurella fahalii resulting from another homologue of gene encoding cytochrome P450 14-alpha sterol demethylase (CYP51).</title>
        <authorList>
            <person name="Yoshioka I."/>
            <person name="Fahal A.H."/>
            <person name="Kaneko S."/>
            <person name="Yaguchi T."/>
        </authorList>
    </citation>
    <scope>NUCLEOTIDE SEQUENCE [LARGE SCALE GENOMIC DNA]</scope>
    <source>
        <strain evidence="2 3">IFM 68171</strain>
    </source>
</reference>
<dbReference type="Proteomes" id="UP001628179">
    <property type="component" value="Unassembled WGS sequence"/>
</dbReference>
<evidence type="ECO:0000313" key="2">
    <source>
        <dbReference type="EMBL" id="GAB1317779.1"/>
    </source>
</evidence>
<feature type="region of interest" description="Disordered" evidence="1">
    <location>
        <begin position="167"/>
        <end position="193"/>
    </location>
</feature>
<sequence length="479" mass="54057">MEPPNKKAKYCKSLEDEETVQHIICPPALNYIPKEIAAMIFEKLDSPEDLLAMITTYRSLFEAFLAVKKPILRAVAENTFGTNFVDLVQCEKAPRMPFLPRGLYSNPAVMVVDETQQEYLKSLFNVDEDDKRYALPSDLPSLIRQYQPLKRINKLVDQYMQHHFHSLATGTEPGQSRPDPPQISGGGFTSDGKAAQFRPLAMAERNRIRRGFIRFETLCQMTFHSRWRAALGRLEYGYIVDARQLVFVALAFTEGFFFEHAPIPWQGAAIEEILCVASFVQTQHKLMLAELHNDVASHSDQHSNQILIALDTDRENHGAASAVEPLDDILFRSGQHLSEAQRAAFRIRHCEGASPGLHAVVESWRLGPPGKYNCLALLDFGWAFWDRDRALALDSRYQQPSNSPFLSGLPDFFFSYVIEILGSGGDSPTGEQLANFMSCLQRFNVATSRLKLEIARLHERLDVLSGVIGFMFTGDPNDQ</sequence>
<name>A0ABQ0GJ34_9PEZI</name>
<accession>A0ABQ0GJ34</accession>
<evidence type="ECO:0008006" key="4">
    <source>
        <dbReference type="Google" id="ProtNLM"/>
    </source>
</evidence>
<organism evidence="2 3">
    <name type="scientific">Madurella fahalii</name>
    <dbReference type="NCBI Taxonomy" id="1157608"/>
    <lineage>
        <taxon>Eukaryota</taxon>
        <taxon>Fungi</taxon>
        <taxon>Dikarya</taxon>
        <taxon>Ascomycota</taxon>
        <taxon>Pezizomycotina</taxon>
        <taxon>Sordariomycetes</taxon>
        <taxon>Sordariomycetidae</taxon>
        <taxon>Sordariales</taxon>
        <taxon>Sordariales incertae sedis</taxon>
        <taxon>Madurella</taxon>
    </lineage>
</organism>
<evidence type="ECO:0000313" key="3">
    <source>
        <dbReference type="Proteomes" id="UP001628179"/>
    </source>
</evidence>
<dbReference type="GeneID" id="98178732"/>
<dbReference type="EMBL" id="BAAFSV010000004">
    <property type="protein sequence ID" value="GAB1317779.1"/>
    <property type="molecule type" value="Genomic_DNA"/>
</dbReference>
<comment type="caution">
    <text evidence="2">The sequence shown here is derived from an EMBL/GenBank/DDBJ whole genome shotgun (WGS) entry which is preliminary data.</text>
</comment>
<keyword evidence="3" id="KW-1185">Reference proteome</keyword>